<evidence type="ECO:0000256" key="1">
    <source>
        <dbReference type="ARBA" id="ARBA00001966"/>
    </source>
</evidence>
<comment type="cofactor">
    <cofactor evidence="1">
        <name>[4Fe-4S] cluster</name>
        <dbReference type="ChEBI" id="CHEBI:49883"/>
    </cofactor>
</comment>
<dbReference type="Gene3D" id="3.80.30.20">
    <property type="entry name" value="tm_1862 like domain"/>
    <property type="match status" value="1"/>
</dbReference>
<dbReference type="EMBL" id="JAIOIV010000030">
    <property type="protein sequence ID" value="MBZ0155350.1"/>
    <property type="molecule type" value="Genomic_DNA"/>
</dbReference>
<keyword evidence="4" id="KW-0408">Iron</keyword>
<evidence type="ECO:0000256" key="4">
    <source>
        <dbReference type="ARBA" id="ARBA00023004"/>
    </source>
</evidence>
<dbReference type="InterPro" id="IPR006638">
    <property type="entry name" value="Elp3/MiaA/NifB-like_rSAM"/>
</dbReference>
<dbReference type="SFLD" id="SFLDG01082">
    <property type="entry name" value="B12-binding_domain_containing"/>
    <property type="match status" value="1"/>
</dbReference>
<evidence type="ECO:0000313" key="9">
    <source>
        <dbReference type="Proteomes" id="UP000705867"/>
    </source>
</evidence>
<dbReference type="Pfam" id="PF04055">
    <property type="entry name" value="Radical_SAM"/>
    <property type="match status" value="1"/>
</dbReference>
<dbReference type="SFLD" id="SFLDG01123">
    <property type="entry name" value="methyltransferase_(Class_B)"/>
    <property type="match status" value="1"/>
</dbReference>
<dbReference type="InterPro" id="IPR007197">
    <property type="entry name" value="rSAM"/>
</dbReference>
<accession>A0A953JAZ6</accession>
<comment type="caution">
    <text evidence="8">The sequence shown here is derived from an EMBL/GenBank/DDBJ whole genome shotgun (WGS) entry which is preliminary data.</text>
</comment>
<dbReference type="GO" id="GO:0003824">
    <property type="term" value="F:catalytic activity"/>
    <property type="evidence" value="ECO:0007669"/>
    <property type="project" value="InterPro"/>
</dbReference>
<reference evidence="8" key="2">
    <citation type="submission" date="2021-08" db="EMBL/GenBank/DDBJ databases">
        <authorList>
            <person name="Dalcin Martins P."/>
        </authorList>
    </citation>
    <scope>NUCLEOTIDE SEQUENCE</scope>
    <source>
        <strain evidence="8">MAG_39</strain>
    </source>
</reference>
<dbReference type="SUPFAM" id="SSF102114">
    <property type="entry name" value="Radical SAM enzymes"/>
    <property type="match status" value="1"/>
</dbReference>
<dbReference type="InterPro" id="IPR051198">
    <property type="entry name" value="BchE-like"/>
</dbReference>
<dbReference type="Proteomes" id="UP000705867">
    <property type="component" value="Unassembled WGS sequence"/>
</dbReference>
<dbReference type="InterPro" id="IPR058240">
    <property type="entry name" value="rSAM_sf"/>
</dbReference>
<feature type="domain" description="B12-binding" evidence="6">
    <location>
        <begin position="9"/>
        <end position="154"/>
    </location>
</feature>
<proteinExistence type="predicted"/>
<keyword evidence="5" id="KW-0411">Iron-sulfur</keyword>
<sequence>MPPHQVLPMDILIISTNRHAFPAPVIPLGACMVADAAERAGHTVRLLDLMFVQDPLWEVEREVTVRKPDVIGLSVRNIDNNDIQQPAFFIRKLIPLMDTLRRLSDAPLVLGGAAVAVMPKEMMRHTNASYAVLGDGETLFPRLLGSIGDKETLKRIPGIAWRRGGKPVVTPPAAPSSSGACPCPDFRRWIDVDTYLSQLSTIPLQTKLGCHFKCVYCTYRKIEGEHYRLFAPGSVVEAVRKLAASGLRDIEFVDNVFNSPPGHAMAITEKLAGTHHGARLQSLELNPLYTDDALLTAMEHAGFSGIGITVESASDTVLSGLGKGFDAGDVHRAARIVRKHALPCVWIFMIGGPGETRATIRETLRFAESCVRSSDIVFFTIGIRIYPETELAEIARRQGLLSLPPEEMLEPVFYFSPGVEFSWAVNEIRQYAAHHMNCINSDSLRLPFLPVIHRWGYRCGIRPPLWRYTRFIRRGLRALGVDA</sequence>
<keyword evidence="3" id="KW-0479">Metal-binding</keyword>
<organism evidence="8 9">
    <name type="scientific">Candidatus Nitrobium versatile</name>
    <dbReference type="NCBI Taxonomy" id="2884831"/>
    <lineage>
        <taxon>Bacteria</taxon>
        <taxon>Pseudomonadati</taxon>
        <taxon>Nitrospirota</taxon>
        <taxon>Nitrospiria</taxon>
        <taxon>Nitrospirales</taxon>
        <taxon>Nitrospiraceae</taxon>
        <taxon>Candidatus Nitrobium</taxon>
    </lineage>
</organism>
<keyword evidence="2" id="KW-0949">S-adenosyl-L-methionine</keyword>
<dbReference type="Gene3D" id="3.40.50.280">
    <property type="entry name" value="Cobalamin-binding domain"/>
    <property type="match status" value="1"/>
</dbReference>
<feature type="domain" description="Radical SAM core" evidence="7">
    <location>
        <begin position="194"/>
        <end position="410"/>
    </location>
</feature>
<evidence type="ECO:0000256" key="5">
    <source>
        <dbReference type="ARBA" id="ARBA00023014"/>
    </source>
</evidence>
<dbReference type="PROSITE" id="PS51332">
    <property type="entry name" value="B12_BINDING"/>
    <property type="match status" value="1"/>
</dbReference>
<dbReference type="SFLD" id="SFLDS00029">
    <property type="entry name" value="Radical_SAM"/>
    <property type="match status" value="1"/>
</dbReference>
<dbReference type="InterPro" id="IPR034466">
    <property type="entry name" value="Methyltransferase_Class_B"/>
</dbReference>
<evidence type="ECO:0000313" key="8">
    <source>
        <dbReference type="EMBL" id="MBZ0155350.1"/>
    </source>
</evidence>
<evidence type="ECO:0000256" key="3">
    <source>
        <dbReference type="ARBA" id="ARBA00022723"/>
    </source>
</evidence>
<dbReference type="CDD" id="cd02068">
    <property type="entry name" value="radical_SAM_B12_BD"/>
    <property type="match status" value="1"/>
</dbReference>
<dbReference type="GO" id="GO:0031419">
    <property type="term" value="F:cobalamin binding"/>
    <property type="evidence" value="ECO:0007669"/>
    <property type="project" value="InterPro"/>
</dbReference>
<dbReference type="InterPro" id="IPR023404">
    <property type="entry name" value="rSAM_horseshoe"/>
</dbReference>
<dbReference type="PANTHER" id="PTHR43409:SF16">
    <property type="entry name" value="SLR0320 PROTEIN"/>
    <property type="match status" value="1"/>
</dbReference>
<evidence type="ECO:0000256" key="2">
    <source>
        <dbReference type="ARBA" id="ARBA00022691"/>
    </source>
</evidence>
<dbReference type="GO" id="GO:0046872">
    <property type="term" value="F:metal ion binding"/>
    <property type="evidence" value="ECO:0007669"/>
    <property type="project" value="UniProtKB-KW"/>
</dbReference>
<dbReference type="AlphaFoldDB" id="A0A953JAZ6"/>
<dbReference type="Pfam" id="PF02310">
    <property type="entry name" value="B12-binding"/>
    <property type="match status" value="1"/>
</dbReference>
<dbReference type="GO" id="GO:0051539">
    <property type="term" value="F:4 iron, 4 sulfur cluster binding"/>
    <property type="evidence" value="ECO:0007669"/>
    <property type="project" value="UniProtKB-KW"/>
</dbReference>
<reference evidence="8" key="1">
    <citation type="journal article" date="2021" name="bioRxiv">
        <title>Unraveling nitrogen, sulfur and carbon metabolic pathways and microbial community transcriptional responses to substrate deprivation and toxicity stresses in a bioreactor mimicking anoxic brackish coastal sediment conditions.</title>
        <authorList>
            <person name="Martins P.D."/>
            <person name="Echeveste M.J."/>
            <person name="Arshad A."/>
            <person name="Kurth J."/>
            <person name="Ouboter H."/>
            <person name="Jetten M.S.M."/>
            <person name="Welte C.U."/>
        </authorList>
    </citation>
    <scope>NUCLEOTIDE SEQUENCE</scope>
    <source>
        <strain evidence="8">MAG_39</strain>
    </source>
</reference>
<dbReference type="InterPro" id="IPR006158">
    <property type="entry name" value="Cobalamin-bd"/>
</dbReference>
<gene>
    <name evidence="8" type="ORF">K8I29_03935</name>
</gene>
<evidence type="ECO:0000259" key="6">
    <source>
        <dbReference type="PROSITE" id="PS51332"/>
    </source>
</evidence>
<dbReference type="PROSITE" id="PS51918">
    <property type="entry name" value="RADICAL_SAM"/>
    <property type="match status" value="1"/>
</dbReference>
<name>A0A953JAZ6_9BACT</name>
<dbReference type="CDD" id="cd01335">
    <property type="entry name" value="Radical_SAM"/>
    <property type="match status" value="1"/>
</dbReference>
<dbReference type="PANTHER" id="PTHR43409">
    <property type="entry name" value="ANAEROBIC MAGNESIUM-PROTOPORPHYRIN IX MONOMETHYL ESTER CYCLASE-RELATED"/>
    <property type="match status" value="1"/>
</dbReference>
<dbReference type="SMART" id="SM00729">
    <property type="entry name" value="Elp3"/>
    <property type="match status" value="1"/>
</dbReference>
<dbReference type="GO" id="GO:0005829">
    <property type="term" value="C:cytosol"/>
    <property type="evidence" value="ECO:0007669"/>
    <property type="project" value="TreeGrafter"/>
</dbReference>
<protein>
    <submittedName>
        <fullName evidence="8">Cobalamin-dependent protein</fullName>
    </submittedName>
</protein>
<evidence type="ECO:0000259" key="7">
    <source>
        <dbReference type="PROSITE" id="PS51918"/>
    </source>
</evidence>